<dbReference type="EMBL" id="JBBMFT010000002">
    <property type="protein sequence ID" value="MEQ2455938.1"/>
    <property type="molecule type" value="Genomic_DNA"/>
</dbReference>
<dbReference type="InterPro" id="IPR017900">
    <property type="entry name" value="4Fe4S_Fe_S_CS"/>
</dbReference>
<keyword evidence="9" id="KW-1185">Reference proteome</keyword>
<evidence type="ECO:0000259" key="7">
    <source>
        <dbReference type="PROSITE" id="PS51379"/>
    </source>
</evidence>
<protein>
    <recommendedName>
        <fullName evidence="6">Ferredoxin</fullName>
    </recommendedName>
</protein>
<dbReference type="PROSITE" id="PS00198">
    <property type="entry name" value="4FE4S_FER_1"/>
    <property type="match status" value="1"/>
</dbReference>
<evidence type="ECO:0000256" key="3">
    <source>
        <dbReference type="ARBA" id="ARBA00022982"/>
    </source>
</evidence>
<name>A0ABV1EMX3_9FIRM</name>
<comment type="function">
    <text evidence="6">Ferredoxins are iron-sulfur proteins that transfer electrons in a wide variety of metabolic reactions.</text>
</comment>
<comment type="caution">
    <text evidence="8">The sequence shown here is derived from an EMBL/GenBank/DDBJ whole genome shotgun (WGS) entry which is preliminary data.</text>
</comment>
<keyword evidence="1 6" id="KW-0813">Transport</keyword>
<accession>A0ABV1EMX3</accession>
<dbReference type="PRINTS" id="PR00352">
    <property type="entry name" value="3FE4SFRDOXIN"/>
</dbReference>
<evidence type="ECO:0000256" key="6">
    <source>
        <dbReference type="RuleBase" id="RU368020"/>
    </source>
</evidence>
<keyword evidence="3 6" id="KW-0249">Electron transport</keyword>
<gene>
    <name evidence="8" type="ORF">WMO45_05335</name>
</gene>
<evidence type="ECO:0000313" key="8">
    <source>
        <dbReference type="EMBL" id="MEQ2455938.1"/>
    </source>
</evidence>
<dbReference type="RefSeq" id="WP_349139534.1">
    <property type="nucleotide sequence ID" value="NZ_JBBMFT010000002.1"/>
</dbReference>
<evidence type="ECO:0000256" key="2">
    <source>
        <dbReference type="ARBA" id="ARBA00022723"/>
    </source>
</evidence>
<evidence type="ECO:0000256" key="5">
    <source>
        <dbReference type="ARBA" id="ARBA00023014"/>
    </source>
</evidence>
<dbReference type="PROSITE" id="PS51379">
    <property type="entry name" value="4FE4S_FER_2"/>
    <property type="match status" value="1"/>
</dbReference>
<keyword evidence="2 6" id="KW-0479">Metal-binding</keyword>
<dbReference type="PANTHER" id="PTHR36923:SF3">
    <property type="entry name" value="FERREDOXIN"/>
    <property type="match status" value="1"/>
</dbReference>
<dbReference type="InterPro" id="IPR017896">
    <property type="entry name" value="4Fe4S_Fe-S-bd"/>
</dbReference>
<organism evidence="8 9">
    <name type="scientific">Flavonifractor hominis</name>
    <dbReference type="NCBI Taxonomy" id="3133178"/>
    <lineage>
        <taxon>Bacteria</taxon>
        <taxon>Bacillati</taxon>
        <taxon>Bacillota</taxon>
        <taxon>Clostridia</taxon>
        <taxon>Eubacteriales</taxon>
        <taxon>Oscillospiraceae</taxon>
        <taxon>Flavonifractor</taxon>
    </lineage>
</organism>
<dbReference type="InterPro" id="IPR001080">
    <property type="entry name" value="3Fe4S_ferredoxin"/>
</dbReference>
<keyword evidence="4 6" id="KW-0408">Iron</keyword>
<dbReference type="SUPFAM" id="SSF54862">
    <property type="entry name" value="4Fe-4S ferredoxins"/>
    <property type="match status" value="1"/>
</dbReference>
<proteinExistence type="predicted"/>
<keyword evidence="5 6" id="KW-0411">Iron-sulfur</keyword>
<dbReference type="PANTHER" id="PTHR36923">
    <property type="entry name" value="FERREDOXIN"/>
    <property type="match status" value="1"/>
</dbReference>
<dbReference type="InterPro" id="IPR051269">
    <property type="entry name" value="Fe-S_cluster_ET"/>
</dbReference>
<dbReference type="Proteomes" id="UP001440599">
    <property type="component" value="Unassembled WGS sequence"/>
</dbReference>
<evidence type="ECO:0000256" key="1">
    <source>
        <dbReference type="ARBA" id="ARBA00022448"/>
    </source>
</evidence>
<sequence length="70" mass="7493">MFRKERGNMEVTIDRARCIGCGLCVSACPDVFHLAEDALAQVHRQPGPAHLPAVRAAAESCPVGIIHLDA</sequence>
<dbReference type="Pfam" id="PF13370">
    <property type="entry name" value="Fer4_13"/>
    <property type="match status" value="1"/>
</dbReference>
<dbReference type="Gene3D" id="3.30.70.20">
    <property type="match status" value="1"/>
</dbReference>
<evidence type="ECO:0000256" key="4">
    <source>
        <dbReference type="ARBA" id="ARBA00023004"/>
    </source>
</evidence>
<feature type="domain" description="4Fe-4S ferredoxin-type" evidence="7">
    <location>
        <begin position="9"/>
        <end position="37"/>
    </location>
</feature>
<evidence type="ECO:0000313" key="9">
    <source>
        <dbReference type="Proteomes" id="UP001440599"/>
    </source>
</evidence>
<reference evidence="8 9" key="1">
    <citation type="submission" date="2024-03" db="EMBL/GenBank/DDBJ databases">
        <title>Human intestinal bacterial collection.</title>
        <authorList>
            <person name="Pauvert C."/>
            <person name="Hitch T.C.A."/>
            <person name="Clavel T."/>
        </authorList>
    </citation>
    <scope>NUCLEOTIDE SEQUENCE [LARGE SCALE GENOMIC DNA]</scope>
    <source>
        <strain evidence="8 9">CLA-AP-H34</strain>
    </source>
</reference>